<protein>
    <submittedName>
        <fullName evidence="2">DNA mismatch repair protein</fullName>
    </submittedName>
</protein>
<accession>A0A6G7ZLN2</accession>
<feature type="compositionally biased region" description="Basic and acidic residues" evidence="1">
    <location>
        <begin position="367"/>
        <end position="376"/>
    </location>
</feature>
<dbReference type="SUPFAM" id="SSF55874">
    <property type="entry name" value="ATPase domain of HSP90 chaperone/DNA topoisomerase II/histidine kinase"/>
    <property type="match status" value="1"/>
</dbReference>
<dbReference type="Pfam" id="PF13589">
    <property type="entry name" value="HATPase_c_3"/>
    <property type="match status" value="1"/>
</dbReference>
<dbReference type="RefSeq" id="WP_166092803.1">
    <property type="nucleotide sequence ID" value="NZ_CP049871.1"/>
</dbReference>
<dbReference type="REBASE" id="403379">
    <property type="entry name" value="SspW15CORF2875P"/>
</dbReference>
<organism evidence="2 3">
    <name type="scientific">Sphingomonas sinipercae</name>
    <dbReference type="NCBI Taxonomy" id="2714944"/>
    <lineage>
        <taxon>Bacteria</taxon>
        <taxon>Pseudomonadati</taxon>
        <taxon>Pseudomonadota</taxon>
        <taxon>Alphaproteobacteria</taxon>
        <taxon>Sphingomonadales</taxon>
        <taxon>Sphingomonadaceae</taxon>
        <taxon>Sphingomonas</taxon>
    </lineage>
</organism>
<proteinExistence type="predicted"/>
<evidence type="ECO:0000256" key="1">
    <source>
        <dbReference type="SAM" id="MobiDB-lite"/>
    </source>
</evidence>
<evidence type="ECO:0000313" key="3">
    <source>
        <dbReference type="Proteomes" id="UP000502502"/>
    </source>
</evidence>
<sequence length="560" mass="62331">MADESGFTFAISLSVLNHLGRNLYRNFITVLSEAISNAWDADARNVWIDFDKDAAFLTIKDDGLGMSPEDFQKKFLKIGYSKRKDGGNKTERGRPFIGAKGIGKLALLSCAERVTVLTKQEGGSYTGGVIDNSGLDEAITDNLNPDEYPLETPDTDLVEALLANHERGTILAFENAREVLRTSEEQIRKLLALSFHFSLIDPEFKIHVNGKPISVDDLKGLAEATQFVWKIGEYTDDFLDLCGNVLRWTVAPETKLSVVGYLATVRKPSDLNIRGADNRATVDLFVNGRLRERNVLRHIPTQRIVESYLYGQIHFDAMEGNGDSPFTSSREGIVETDPNFSALIDYLRREAVPRVIDQWDEFRIARGQEGDDENPRKTKKQRRASGLVSAAEEEFTQGLPKEQGDVVDGWIAGLRPDAEYNVEAYVDCFLSENLVRQYLTETGSPLTDDVKPVVTKFRDRETASKEKANINFDVRRDGGDLTYLGMHELSICAEGAPSKDGKINPMVQAAIAFKPTRDAVGHTGVLTEAAKKHLNVTFENIKGRVRNLLGSMTTKETSSR</sequence>
<dbReference type="Proteomes" id="UP000502502">
    <property type="component" value="Chromosome"/>
</dbReference>
<dbReference type="EMBL" id="CP049871">
    <property type="protein sequence ID" value="QIL01832.1"/>
    <property type="molecule type" value="Genomic_DNA"/>
</dbReference>
<dbReference type="InterPro" id="IPR036890">
    <property type="entry name" value="HATPase_C_sf"/>
</dbReference>
<keyword evidence="3" id="KW-1185">Reference proteome</keyword>
<dbReference type="KEGG" id="ssin:G7078_02870"/>
<gene>
    <name evidence="2" type="ORF">G7078_02870</name>
</gene>
<dbReference type="Gene3D" id="3.30.565.10">
    <property type="entry name" value="Histidine kinase-like ATPase, C-terminal domain"/>
    <property type="match status" value="1"/>
</dbReference>
<reference evidence="2 3" key="1">
    <citation type="submission" date="2020-03" db="EMBL/GenBank/DDBJ databases">
        <title>Sphingomonas sp. nov., isolated from fish.</title>
        <authorList>
            <person name="Hyun D.-W."/>
            <person name="Bae J.-W."/>
        </authorList>
    </citation>
    <scope>NUCLEOTIDE SEQUENCE [LARGE SCALE GENOMIC DNA]</scope>
    <source>
        <strain evidence="2 3">HDW15C</strain>
    </source>
</reference>
<evidence type="ECO:0000313" key="2">
    <source>
        <dbReference type="EMBL" id="QIL01832.1"/>
    </source>
</evidence>
<dbReference type="AlphaFoldDB" id="A0A6G7ZLN2"/>
<name>A0A6G7ZLN2_9SPHN</name>
<feature type="region of interest" description="Disordered" evidence="1">
    <location>
        <begin position="367"/>
        <end position="395"/>
    </location>
</feature>